<dbReference type="VEuPathDB" id="VectorBase:AEPI002127"/>
<accession>A0A182P5D7</accession>
<evidence type="ECO:0000313" key="3">
    <source>
        <dbReference type="EnsemblMetazoa" id="AEPI002127-PA"/>
    </source>
</evidence>
<dbReference type="InterPro" id="IPR030045">
    <property type="entry name" value="CTNNAL1"/>
</dbReference>
<protein>
    <recommendedName>
        <fullName evidence="5">Alpha-catulin</fullName>
    </recommendedName>
</protein>
<sequence>MIRFVPELGSRRRRGSKIVWKFVKDEARCGSNGFRKGVLQRWLFKFVERLGYGASGRSKRWSNGAGKKRAATFDRATTVRVGKVSRQNSTISTLVQHRSEQQHHTSEQKMRAIGRVGQAVNLAVERFVTVGETIADDNPEIKQDMYDACKEARAAVIRRCDRGHIET</sequence>
<evidence type="ECO:0000313" key="4">
    <source>
        <dbReference type="Proteomes" id="UP000075885"/>
    </source>
</evidence>
<proteinExistence type="predicted"/>
<organism evidence="3 4">
    <name type="scientific">Anopheles epiroticus</name>
    <dbReference type="NCBI Taxonomy" id="199890"/>
    <lineage>
        <taxon>Eukaryota</taxon>
        <taxon>Metazoa</taxon>
        <taxon>Ecdysozoa</taxon>
        <taxon>Arthropoda</taxon>
        <taxon>Hexapoda</taxon>
        <taxon>Insecta</taxon>
        <taxon>Pterygota</taxon>
        <taxon>Neoptera</taxon>
        <taxon>Endopterygota</taxon>
        <taxon>Diptera</taxon>
        <taxon>Nematocera</taxon>
        <taxon>Culicoidea</taxon>
        <taxon>Culicidae</taxon>
        <taxon>Anophelinae</taxon>
        <taxon>Anopheles</taxon>
    </lineage>
</organism>
<dbReference type="GO" id="GO:0051015">
    <property type="term" value="F:actin filament binding"/>
    <property type="evidence" value="ECO:0007669"/>
    <property type="project" value="InterPro"/>
</dbReference>
<dbReference type="AlphaFoldDB" id="A0A182P5D7"/>
<reference evidence="3" key="2">
    <citation type="submission" date="2020-05" db="UniProtKB">
        <authorList>
            <consortium name="EnsemblMetazoa"/>
        </authorList>
    </citation>
    <scope>IDENTIFICATION</scope>
    <source>
        <strain evidence="3">Epiroticus2</strain>
    </source>
</reference>
<dbReference type="PANTHER" id="PTHR46342:SF1">
    <property type="entry name" value="ALPHA-CATULIN"/>
    <property type="match status" value="1"/>
</dbReference>
<comment type="subcellular location">
    <subcellularLocation>
        <location evidence="1">Cytoplasm</location>
    </subcellularLocation>
</comment>
<dbReference type="SUPFAM" id="SSF47220">
    <property type="entry name" value="alpha-catenin/vinculin-like"/>
    <property type="match status" value="1"/>
</dbReference>
<evidence type="ECO:0008006" key="5">
    <source>
        <dbReference type="Google" id="ProtNLM"/>
    </source>
</evidence>
<dbReference type="GO" id="GO:0007155">
    <property type="term" value="P:cell adhesion"/>
    <property type="evidence" value="ECO:0007669"/>
    <property type="project" value="InterPro"/>
</dbReference>
<evidence type="ECO:0000256" key="2">
    <source>
        <dbReference type="ARBA" id="ARBA00022490"/>
    </source>
</evidence>
<dbReference type="InterPro" id="IPR036723">
    <property type="entry name" value="Alpha-catenin/vinculin-like_sf"/>
</dbReference>
<evidence type="ECO:0000256" key="1">
    <source>
        <dbReference type="ARBA" id="ARBA00004496"/>
    </source>
</evidence>
<dbReference type="STRING" id="199890.A0A182P5D7"/>
<reference evidence="4" key="1">
    <citation type="submission" date="2013-03" db="EMBL/GenBank/DDBJ databases">
        <title>The Genome Sequence of Anopheles epiroticus epiroticus2.</title>
        <authorList>
            <consortium name="The Broad Institute Genomics Platform"/>
            <person name="Neafsey D.E."/>
            <person name="Howell P."/>
            <person name="Walker B."/>
            <person name="Young S.K."/>
            <person name="Zeng Q."/>
            <person name="Gargeya S."/>
            <person name="Fitzgerald M."/>
            <person name="Haas B."/>
            <person name="Abouelleil A."/>
            <person name="Allen A.W."/>
            <person name="Alvarado L."/>
            <person name="Arachchi H.M."/>
            <person name="Berlin A.M."/>
            <person name="Chapman S.B."/>
            <person name="Gainer-Dewar J."/>
            <person name="Goldberg J."/>
            <person name="Griggs A."/>
            <person name="Gujja S."/>
            <person name="Hansen M."/>
            <person name="Howarth C."/>
            <person name="Imamovic A."/>
            <person name="Ireland A."/>
            <person name="Larimer J."/>
            <person name="McCowan C."/>
            <person name="Murphy C."/>
            <person name="Pearson M."/>
            <person name="Poon T.W."/>
            <person name="Priest M."/>
            <person name="Roberts A."/>
            <person name="Saif S."/>
            <person name="Shea T."/>
            <person name="Sisk P."/>
            <person name="Sykes S."/>
            <person name="Wortman J."/>
            <person name="Nusbaum C."/>
            <person name="Birren B."/>
        </authorList>
    </citation>
    <scope>NUCLEOTIDE SEQUENCE [LARGE SCALE GENOMIC DNA]</scope>
    <source>
        <strain evidence="4">Epiroticus2</strain>
    </source>
</reference>
<dbReference type="GO" id="GO:0007266">
    <property type="term" value="P:Rho protein signal transduction"/>
    <property type="evidence" value="ECO:0007669"/>
    <property type="project" value="InterPro"/>
</dbReference>
<keyword evidence="2" id="KW-0963">Cytoplasm</keyword>
<dbReference type="EnsemblMetazoa" id="AEPI002127-RA">
    <property type="protein sequence ID" value="AEPI002127-PA"/>
    <property type="gene ID" value="AEPI002127"/>
</dbReference>
<dbReference type="Proteomes" id="UP000075885">
    <property type="component" value="Unassembled WGS sequence"/>
</dbReference>
<dbReference type="Gene3D" id="1.20.120.230">
    <property type="entry name" value="Alpha-catenin/vinculin-like"/>
    <property type="match status" value="1"/>
</dbReference>
<dbReference type="PANTHER" id="PTHR46342">
    <property type="entry name" value="ALPHA-CATULIN"/>
    <property type="match status" value="1"/>
</dbReference>
<dbReference type="GO" id="GO:0005737">
    <property type="term" value="C:cytoplasm"/>
    <property type="evidence" value="ECO:0007669"/>
    <property type="project" value="UniProtKB-SubCell"/>
</dbReference>
<keyword evidence="4" id="KW-1185">Reference proteome</keyword>
<name>A0A182P5D7_9DIPT</name>